<accession>A0ACA9MY61</accession>
<reference evidence="1" key="1">
    <citation type="submission" date="2021-06" db="EMBL/GenBank/DDBJ databases">
        <authorList>
            <person name="Kallberg Y."/>
            <person name="Tangrot J."/>
            <person name="Rosling A."/>
        </authorList>
    </citation>
    <scope>NUCLEOTIDE SEQUENCE</scope>
    <source>
        <strain evidence="1">IL203A</strain>
    </source>
</reference>
<gene>
    <name evidence="1" type="ORF">DHETER_LOCUS7861</name>
</gene>
<evidence type="ECO:0000313" key="1">
    <source>
        <dbReference type="EMBL" id="CAG8616934.1"/>
    </source>
</evidence>
<protein>
    <submittedName>
        <fullName evidence="1">16441_t:CDS:1</fullName>
    </submittedName>
</protein>
<dbReference type="EMBL" id="CAJVPU010011696">
    <property type="protein sequence ID" value="CAG8616934.1"/>
    <property type="molecule type" value="Genomic_DNA"/>
</dbReference>
<dbReference type="Proteomes" id="UP000789702">
    <property type="component" value="Unassembled WGS sequence"/>
</dbReference>
<keyword evidence="2" id="KW-1185">Reference proteome</keyword>
<organism evidence="1 2">
    <name type="scientific">Dentiscutata heterogama</name>
    <dbReference type="NCBI Taxonomy" id="1316150"/>
    <lineage>
        <taxon>Eukaryota</taxon>
        <taxon>Fungi</taxon>
        <taxon>Fungi incertae sedis</taxon>
        <taxon>Mucoromycota</taxon>
        <taxon>Glomeromycotina</taxon>
        <taxon>Glomeromycetes</taxon>
        <taxon>Diversisporales</taxon>
        <taxon>Gigasporaceae</taxon>
        <taxon>Dentiscutata</taxon>
    </lineage>
</organism>
<evidence type="ECO:0000313" key="2">
    <source>
        <dbReference type="Proteomes" id="UP000789702"/>
    </source>
</evidence>
<comment type="caution">
    <text evidence="1">The sequence shown here is derived from an EMBL/GenBank/DDBJ whole genome shotgun (WGS) entry which is preliminary data.</text>
</comment>
<name>A0ACA9MY61_9GLOM</name>
<feature type="non-terminal residue" evidence="1">
    <location>
        <position position="1"/>
    </location>
</feature>
<proteinExistence type="predicted"/>
<sequence length="79" mass="9447">RTDMRELQHLKVDEQLYFNDTEYLLFSLLFDIENDYSSIVDTCKPSDDFNQSNIHETQKDLLIVVEEPPYLDVLEDKFD</sequence>